<keyword evidence="1" id="KW-1015">Disulfide bond</keyword>
<dbReference type="EMBL" id="CAMXCT030001335">
    <property type="protein sequence ID" value="CAL4776391.1"/>
    <property type="molecule type" value="Genomic_DNA"/>
</dbReference>
<dbReference type="InterPro" id="IPR036024">
    <property type="entry name" value="Somatomedin_B-like_dom_sf"/>
</dbReference>
<proteinExistence type="predicted"/>
<evidence type="ECO:0000313" key="8">
    <source>
        <dbReference type="Proteomes" id="UP001152797"/>
    </source>
</evidence>
<dbReference type="InterPro" id="IPR051298">
    <property type="entry name" value="Heme_transport/Cell_adhesion"/>
</dbReference>
<evidence type="ECO:0000313" key="5">
    <source>
        <dbReference type="EMBL" id="CAI3989079.1"/>
    </source>
</evidence>
<dbReference type="Pfam" id="PF01033">
    <property type="entry name" value="Somatomedin_B"/>
    <property type="match status" value="2"/>
</dbReference>
<name>A0A9P1CCG4_9DINO</name>
<reference evidence="5" key="1">
    <citation type="submission" date="2022-10" db="EMBL/GenBank/DDBJ databases">
        <authorList>
            <person name="Chen Y."/>
            <person name="Dougan E. K."/>
            <person name="Chan C."/>
            <person name="Rhodes N."/>
            <person name="Thang M."/>
        </authorList>
    </citation>
    <scope>NUCLEOTIDE SEQUENCE</scope>
</reference>
<keyword evidence="3" id="KW-0732">Signal</keyword>
<evidence type="ECO:0000313" key="6">
    <source>
        <dbReference type="EMBL" id="CAL1142454.1"/>
    </source>
</evidence>
<feature type="chain" id="PRO_5043270332" evidence="3">
    <location>
        <begin position="22"/>
        <end position="615"/>
    </location>
</feature>
<evidence type="ECO:0000259" key="4">
    <source>
        <dbReference type="PROSITE" id="PS50958"/>
    </source>
</evidence>
<dbReference type="InterPro" id="IPR001212">
    <property type="entry name" value="Somatomedin_B_dom"/>
</dbReference>
<feature type="domain" description="SMB" evidence="4">
    <location>
        <begin position="68"/>
        <end position="111"/>
    </location>
</feature>
<feature type="region of interest" description="Disordered" evidence="2">
    <location>
        <begin position="187"/>
        <end position="227"/>
    </location>
</feature>
<dbReference type="PANTHER" id="PTHR22917">
    <property type="entry name" value="HEMOPEXIN DOMAIN-CONTAINING PROTEIN"/>
    <property type="match status" value="1"/>
</dbReference>
<dbReference type="PROSITE" id="PS50958">
    <property type="entry name" value="SMB_2"/>
    <property type="match status" value="2"/>
</dbReference>
<dbReference type="EMBL" id="CAMXCT010001335">
    <property type="protein sequence ID" value="CAI3989079.1"/>
    <property type="molecule type" value="Genomic_DNA"/>
</dbReference>
<feature type="compositionally biased region" description="Pro residues" evidence="2">
    <location>
        <begin position="187"/>
        <end position="218"/>
    </location>
</feature>
<dbReference type="AlphaFoldDB" id="A0A9P1CCG4"/>
<protein>
    <submittedName>
        <fullName evidence="7">Poly(U)-specific endoribonuclease</fullName>
    </submittedName>
</protein>
<dbReference type="PANTHER" id="PTHR22917:SF6">
    <property type="entry name" value="EG:8D8.2 PROTEIN-RELATED"/>
    <property type="match status" value="1"/>
</dbReference>
<accession>A0A9P1CCG4</accession>
<dbReference type="PROSITE" id="PS00524">
    <property type="entry name" value="SMB_1"/>
    <property type="match status" value="2"/>
</dbReference>
<dbReference type="Gene3D" id="4.10.410.20">
    <property type="match status" value="2"/>
</dbReference>
<reference evidence="6" key="2">
    <citation type="submission" date="2024-04" db="EMBL/GenBank/DDBJ databases">
        <authorList>
            <person name="Chen Y."/>
            <person name="Shah S."/>
            <person name="Dougan E. K."/>
            <person name="Thang M."/>
            <person name="Chan C."/>
        </authorList>
    </citation>
    <scope>NUCLEOTIDE SEQUENCE [LARGE SCALE GENOMIC DNA]</scope>
</reference>
<feature type="domain" description="SMB" evidence="4">
    <location>
        <begin position="128"/>
        <end position="172"/>
    </location>
</feature>
<dbReference type="SUPFAM" id="SSF90188">
    <property type="entry name" value="Somatomedin B domain"/>
    <property type="match status" value="2"/>
</dbReference>
<organism evidence="5">
    <name type="scientific">Cladocopium goreaui</name>
    <dbReference type="NCBI Taxonomy" id="2562237"/>
    <lineage>
        <taxon>Eukaryota</taxon>
        <taxon>Sar</taxon>
        <taxon>Alveolata</taxon>
        <taxon>Dinophyceae</taxon>
        <taxon>Suessiales</taxon>
        <taxon>Symbiodiniaceae</taxon>
        <taxon>Cladocopium</taxon>
    </lineage>
</organism>
<gene>
    <name evidence="5" type="ORF">C1SCF055_LOCUS16175</name>
</gene>
<feature type="signal peptide" evidence="3">
    <location>
        <begin position="1"/>
        <end position="21"/>
    </location>
</feature>
<sequence length="615" mass="68676">MSTASMRRFLQCLCIWALRQAVCDEVKEALHQDDPCANSTAVDCTLSMRKKSLRTPAQALQSKTQSLTAGSCDRFGCREEYVRWQDCQCNSLCAKYENCCYDYKVKCDKDRRVAEDRRVSAKTQANRWSGSCRQYSCSSGYVSSHACQCNSHCKRYGNCCSDYERICVAAPPPLPVVPPPAPVLPPPTPAPAPPTPPPAAPVPVPPPAPVPSKPPSPVPAFGKPAPGNDVPVDVEGLPWTGVENSLNSPSNGPLLTFYMYRAVSDEVYPPLNVNMGSLAGVLWYLHHEVVIQAPRKFDITRILRYKVQMKATNPLLYLNMNFGVRFAFDKGQATGPFVCGRENITSKDGTTEGVKPKFCGEDGPFKEDWLPDMKPYDSAFEYTAYGYNVGCNNLGEYPFPTEPVYYPNAVWYTLPGKCPNNLYYNKNQECQAVQPGGYCPGVVPNGNGTCTWNYEEAGEIDLNELVGIEDYNMWRWSHREYNPETDKGIAFSWWDGIDNQTANAKRVEQAAKLFNTRYPDLPSVEDLQNPPCDFDFSLFYKQWYRKDGYSGGKCGPPNGVCKGSISWIRNEGFKLHRTWYVPLNPSASDTEIQRLLFQLGQGTCLRPCNKGEKAA</sequence>
<dbReference type="Proteomes" id="UP001152797">
    <property type="component" value="Unassembled WGS sequence"/>
</dbReference>
<dbReference type="OrthoDB" id="407039at2759"/>
<keyword evidence="8" id="KW-1185">Reference proteome</keyword>
<comment type="caution">
    <text evidence="5">The sequence shown here is derived from an EMBL/GenBank/DDBJ whole genome shotgun (WGS) entry which is preliminary data.</text>
</comment>
<evidence type="ECO:0000256" key="1">
    <source>
        <dbReference type="ARBA" id="ARBA00023157"/>
    </source>
</evidence>
<evidence type="ECO:0000256" key="3">
    <source>
        <dbReference type="SAM" id="SignalP"/>
    </source>
</evidence>
<evidence type="ECO:0000313" key="7">
    <source>
        <dbReference type="EMBL" id="CAL4776391.1"/>
    </source>
</evidence>
<dbReference type="EMBL" id="CAMXCT020001335">
    <property type="protein sequence ID" value="CAL1142454.1"/>
    <property type="molecule type" value="Genomic_DNA"/>
</dbReference>
<evidence type="ECO:0000256" key="2">
    <source>
        <dbReference type="SAM" id="MobiDB-lite"/>
    </source>
</evidence>
<dbReference type="SMART" id="SM00201">
    <property type="entry name" value="SO"/>
    <property type="match status" value="2"/>
</dbReference>